<gene>
    <name evidence="1" type="ORF">AVDCRST_MAG58-2756</name>
</gene>
<reference evidence="1" key="1">
    <citation type="submission" date="2020-02" db="EMBL/GenBank/DDBJ databases">
        <authorList>
            <person name="Meier V. D."/>
        </authorList>
    </citation>
    <scope>NUCLEOTIDE SEQUENCE</scope>
    <source>
        <strain evidence="1">AVDCRST_MAG58</strain>
    </source>
</reference>
<organism evidence="1">
    <name type="scientific">uncultured Rubrobacteraceae bacterium</name>
    <dbReference type="NCBI Taxonomy" id="349277"/>
    <lineage>
        <taxon>Bacteria</taxon>
        <taxon>Bacillati</taxon>
        <taxon>Actinomycetota</taxon>
        <taxon>Rubrobacteria</taxon>
        <taxon>Rubrobacterales</taxon>
        <taxon>Rubrobacteraceae</taxon>
        <taxon>environmental samples</taxon>
    </lineage>
</organism>
<name>A0A6J4R217_9ACTN</name>
<proteinExistence type="predicted"/>
<feature type="non-terminal residue" evidence="1">
    <location>
        <position position="36"/>
    </location>
</feature>
<protein>
    <submittedName>
        <fullName evidence="1">Uncharacterized protein</fullName>
    </submittedName>
</protein>
<dbReference type="AlphaFoldDB" id="A0A6J4R217"/>
<sequence>MGYLRCDALGCSRDTIRKYLAEYPEVAKAKADMREA</sequence>
<evidence type="ECO:0000313" key="1">
    <source>
        <dbReference type="EMBL" id="CAA9461894.1"/>
    </source>
</evidence>
<accession>A0A6J4R217</accession>
<dbReference type="EMBL" id="CADCVF010000057">
    <property type="protein sequence ID" value="CAA9461894.1"/>
    <property type="molecule type" value="Genomic_DNA"/>
</dbReference>